<geneLocation type="plasmid" evidence="2 3">
    <name>unnamed1</name>
</geneLocation>
<reference evidence="2 3" key="1">
    <citation type="submission" date="2019-07" db="EMBL/GenBank/DDBJ databases">
        <title>Litoreibacter alkalisoli sp. nov., isolated from saline-alkaline soil.</title>
        <authorList>
            <person name="Wang S."/>
            <person name="Xu L."/>
            <person name="Xing Y.-T."/>
            <person name="Sun J.-Q."/>
        </authorList>
    </citation>
    <scope>NUCLEOTIDE SEQUENCE [LARGE SCALE GENOMIC DNA]</scope>
    <source>
        <strain evidence="2 3">LN3S51</strain>
        <plasmid evidence="2 3">unnamed1</plasmid>
    </source>
</reference>
<sequence>MLKHGSVSLALESRRAHRTTRWPGG</sequence>
<dbReference type="Proteomes" id="UP000318483">
    <property type="component" value="Plasmid unnamed1"/>
</dbReference>
<organism evidence="2 3">
    <name type="scientific">Qingshengfaniella alkalisoli</name>
    <dbReference type="NCBI Taxonomy" id="2599296"/>
    <lineage>
        <taxon>Bacteria</taxon>
        <taxon>Pseudomonadati</taxon>
        <taxon>Pseudomonadota</taxon>
        <taxon>Alphaproteobacteria</taxon>
        <taxon>Rhodobacterales</taxon>
        <taxon>Paracoccaceae</taxon>
        <taxon>Qingshengfaniella</taxon>
    </lineage>
</organism>
<accession>A0A5B8IY79</accession>
<keyword evidence="3" id="KW-1185">Reference proteome</keyword>
<feature type="region of interest" description="Disordered" evidence="1">
    <location>
        <begin position="1"/>
        <end position="25"/>
    </location>
</feature>
<evidence type="ECO:0000256" key="1">
    <source>
        <dbReference type="SAM" id="MobiDB-lite"/>
    </source>
</evidence>
<proteinExistence type="predicted"/>
<dbReference type="EMBL" id="CP042262">
    <property type="protein sequence ID" value="QDY70694.1"/>
    <property type="molecule type" value="Genomic_DNA"/>
</dbReference>
<gene>
    <name evidence="2" type="ORF">FPZ52_11570</name>
</gene>
<dbReference type="KEGG" id="lit:FPZ52_11570"/>
<name>A0A5B8IY79_9RHOB</name>
<evidence type="ECO:0000313" key="3">
    <source>
        <dbReference type="Proteomes" id="UP000318483"/>
    </source>
</evidence>
<evidence type="ECO:0000313" key="2">
    <source>
        <dbReference type="EMBL" id="QDY70694.1"/>
    </source>
</evidence>
<keyword evidence="2" id="KW-0614">Plasmid</keyword>
<dbReference type="AlphaFoldDB" id="A0A5B8IY79"/>
<feature type="compositionally biased region" description="Basic residues" evidence="1">
    <location>
        <begin position="15"/>
        <end position="25"/>
    </location>
</feature>
<protein>
    <submittedName>
        <fullName evidence="2">Uncharacterized protein</fullName>
    </submittedName>
</protein>